<feature type="transmembrane region" description="Helical" evidence="1">
    <location>
        <begin position="12"/>
        <end position="37"/>
    </location>
</feature>
<dbReference type="AlphaFoldDB" id="A0A031M7P9"/>
<evidence type="ECO:0000313" key="5">
    <source>
        <dbReference type="Proteomes" id="UP000186599"/>
    </source>
</evidence>
<accession>A0A031M7P9</accession>
<keyword evidence="1" id="KW-1133">Transmembrane helix</keyword>
<protein>
    <submittedName>
        <fullName evidence="2">Type IV pilus assembly protein PilW</fullName>
    </submittedName>
</protein>
<sequence length="261" mass="28428">MSRRLSGRPASGFGLVELMIAMTLGLILILGVSHIFIAGKQSFVLQQHTAALQENARFVLSRISRDLRQAGMFGCLDMSRLPAATRSQLPVEFAAPVSFSSSVLKVISAVPVHDRITASGTRQATDYGAQWLLATNCLDELRIASGNTSLAVEPGDLLIPIRQIEYRLDQHRLQTRLNDSGNFEVLIDEVAGFDLQFGLAATAADRTVDGNYVTTVAAADSERIRSIRIALNFSDNPANTSAGQVRLQQYTLVTALRNRLD</sequence>
<dbReference type="Proteomes" id="UP000186599">
    <property type="component" value="Unassembled WGS sequence"/>
</dbReference>
<dbReference type="Proteomes" id="UP000305198">
    <property type="component" value="Unassembled WGS sequence"/>
</dbReference>
<reference evidence="4 7" key="2">
    <citation type="submission" date="2019-04" db="EMBL/GenBank/DDBJ databases">
        <title>Crypto-aerobic microbial life in anoxic (sulfidic) marine sediments.</title>
        <authorList>
            <person name="Bhattacharya S."/>
            <person name="Roy C."/>
            <person name="Mondal N."/>
            <person name="Sarkar J."/>
            <person name="Mandal S."/>
            <person name="Rameez M.J."/>
            <person name="Ghosh W."/>
        </authorList>
    </citation>
    <scope>NUCLEOTIDE SEQUENCE [LARGE SCALE GENOMIC DNA]</scope>
    <source>
        <strain evidence="4 7">SBBB</strain>
    </source>
</reference>
<evidence type="ECO:0000313" key="2">
    <source>
        <dbReference type="EMBL" id="SES36506.1"/>
    </source>
</evidence>
<proteinExistence type="predicted"/>
<dbReference type="RefSeq" id="WP_036992948.1">
    <property type="nucleotide sequence ID" value="NZ_FOGN01000010.1"/>
</dbReference>
<dbReference type="Pfam" id="PF07963">
    <property type="entry name" value="N_methyl"/>
    <property type="match status" value="1"/>
</dbReference>
<keyword evidence="1" id="KW-0472">Membrane</keyword>
<dbReference type="Proteomes" id="UP000186904">
    <property type="component" value="Unassembled WGS sequence"/>
</dbReference>
<keyword evidence="1" id="KW-0812">Transmembrane</keyword>
<evidence type="ECO:0000313" key="7">
    <source>
        <dbReference type="Proteomes" id="UP000305198"/>
    </source>
</evidence>
<dbReference type="EMBL" id="SWAV01000009">
    <property type="protein sequence ID" value="TKA89392.1"/>
    <property type="molecule type" value="Genomic_DNA"/>
</dbReference>
<dbReference type="EMBL" id="FOUA01000010">
    <property type="protein sequence ID" value="SFM38263.1"/>
    <property type="molecule type" value="Genomic_DNA"/>
</dbReference>
<reference evidence="5 6" key="1">
    <citation type="submission" date="2016-10" db="EMBL/GenBank/DDBJ databases">
        <authorList>
            <person name="de Groot N.N."/>
        </authorList>
    </citation>
    <scope>NUCLEOTIDE SEQUENCE [LARGE SCALE GENOMIC DNA]</scope>
    <source>
        <strain evidence="3 5">CGMCC 1.9095</strain>
        <strain evidence="2 6">DSM 22558</strain>
    </source>
</reference>
<organism evidence="4 7">
    <name type="scientific">Halopseudomonas bauzanensis</name>
    <dbReference type="NCBI Taxonomy" id="653930"/>
    <lineage>
        <taxon>Bacteria</taxon>
        <taxon>Pseudomonadati</taxon>
        <taxon>Pseudomonadota</taxon>
        <taxon>Gammaproteobacteria</taxon>
        <taxon>Pseudomonadales</taxon>
        <taxon>Pseudomonadaceae</taxon>
        <taxon>Halopseudomonas</taxon>
    </lineage>
</organism>
<evidence type="ECO:0000313" key="4">
    <source>
        <dbReference type="EMBL" id="TKA89392.1"/>
    </source>
</evidence>
<keyword evidence="5" id="KW-1185">Reference proteome</keyword>
<evidence type="ECO:0000313" key="6">
    <source>
        <dbReference type="Proteomes" id="UP000186904"/>
    </source>
</evidence>
<dbReference type="STRING" id="653930.SAMN05216589_0029"/>
<dbReference type="EMBL" id="FOGN01000010">
    <property type="protein sequence ID" value="SES36506.1"/>
    <property type="molecule type" value="Genomic_DNA"/>
</dbReference>
<dbReference type="InterPro" id="IPR012902">
    <property type="entry name" value="N_methyl_site"/>
</dbReference>
<evidence type="ECO:0000313" key="3">
    <source>
        <dbReference type="EMBL" id="SFM38263.1"/>
    </source>
</evidence>
<evidence type="ECO:0000256" key="1">
    <source>
        <dbReference type="SAM" id="Phobius"/>
    </source>
</evidence>
<dbReference type="OrthoDB" id="5296662at2"/>
<name>A0A031M7P9_9GAMM</name>
<gene>
    <name evidence="4" type="ORF">FA869_16835</name>
    <name evidence="3" type="ORF">SAMN04487855_0028</name>
    <name evidence="2" type="ORF">SAMN05216589_0029</name>
</gene>